<dbReference type="SMART" id="SM00382">
    <property type="entry name" value="AAA"/>
    <property type="match status" value="1"/>
</dbReference>
<dbReference type="InterPro" id="IPR027417">
    <property type="entry name" value="P-loop_NTPase"/>
</dbReference>
<keyword evidence="1" id="KW-0813">Transport</keyword>
<evidence type="ECO:0000259" key="4">
    <source>
        <dbReference type="PROSITE" id="PS50893"/>
    </source>
</evidence>
<dbReference type="KEGG" id="blen:NCTC4824_00335"/>
<name>A0A2X4W1W2_LEDLE</name>
<dbReference type="PANTHER" id="PTHR42939:SF3">
    <property type="entry name" value="ABC TRANSPORTER ATP-BINDING COMPONENT"/>
    <property type="match status" value="1"/>
</dbReference>
<dbReference type="GO" id="GO:0005524">
    <property type="term" value="F:ATP binding"/>
    <property type="evidence" value="ECO:0007669"/>
    <property type="project" value="UniProtKB-KW"/>
</dbReference>
<evidence type="ECO:0000313" key="6">
    <source>
        <dbReference type="Proteomes" id="UP000249134"/>
    </source>
</evidence>
<evidence type="ECO:0000256" key="2">
    <source>
        <dbReference type="ARBA" id="ARBA00022741"/>
    </source>
</evidence>
<dbReference type="RefSeq" id="WP_066143350.1">
    <property type="nucleotide sequence ID" value="NZ_CBCSGM010000002.1"/>
</dbReference>
<proteinExistence type="predicted"/>
<dbReference type="InterPro" id="IPR003439">
    <property type="entry name" value="ABC_transporter-like_ATP-bd"/>
</dbReference>
<feature type="domain" description="ABC transporter" evidence="4">
    <location>
        <begin position="2"/>
        <end position="230"/>
    </location>
</feature>
<dbReference type="PROSITE" id="PS50893">
    <property type="entry name" value="ABC_TRANSPORTER_2"/>
    <property type="match status" value="1"/>
</dbReference>
<sequence>MEQAIKISRIQKQIDEFQLGPIDLRIESGMITALAGNNGAGKSTLLKLILNLVKQNQGNIELFGQVIRKEEEDWQKRVAYLPQSMPGAVPFTGKELRNLVSHWYPNWDEQLFQRMIDLFEVPLKKQYEKLSQGAKQKLNLALALPRNAELLILDEPTSHLDIPAKKVLQDLLVEWMEHGDKTILFASHQVEEIRKLADYIAIMKNGKLIGSFEKDELTEQYKRYWFPSPILENIIPGEVERKGGTIVTSNPIETEKFFRNKDMRWIDSKAVELDEILTFMLSKKG</sequence>
<keyword evidence="2" id="KW-0547">Nucleotide-binding</keyword>
<evidence type="ECO:0000313" key="5">
    <source>
        <dbReference type="EMBL" id="SQI51600.1"/>
    </source>
</evidence>
<dbReference type="Pfam" id="PF00005">
    <property type="entry name" value="ABC_tran"/>
    <property type="match status" value="1"/>
</dbReference>
<evidence type="ECO:0000256" key="1">
    <source>
        <dbReference type="ARBA" id="ARBA00022448"/>
    </source>
</evidence>
<keyword evidence="6" id="KW-1185">Reference proteome</keyword>
<dbReference type="InterPro" id="IPR003593">
    <property type="entry name" value="AAA+_ATPase"/>
</dbReference>
<dbReference type="InterPro" id="IPR051782">
    <property type="entry name" value="ABC_Transporter_VariousFunc"/>
</dbReference>
<reference evidence="5 6" key="1">
    <citation type="submission" date="2018-06" db="EMBL/GenBank/DDBJ databases">
        <authorList>
            <consortium name="Pathogen Informatics"/>
            <person name="Doyle S."/>
        </authorList>
    </citation>
    <scope>NUCLEOTIDE SEQUENCE [LARGE SCALE GENOMIC DNA]</scope>
    <source>
        <strain evidence="5 6">NCTC4824</strain>
    </source>
</reference>
<evidence type="ECO:0000256" key="3">
    <source>
        <dbReference type="ARBA" id="ARBA00022840"/>
    </source>
</evidence>
<gene>
    <name evidence="5" type="primary">natA1</name>
    <name evidence="5" type="ORF">NCTC4824_00335</name>
</gene>
<dbReference type="Gene3D" id="3.40.50.300">
    <property type="entry name" value="P-loop containing nucleotide triphosphate hydrolases"/>
    <property type="match status" value="1"/>
</dbReference>
<dbReference type="PANTHER" id="PTHR42939">
    <property type="entry name" value="ABC TRANSPORTER ATP-BINDING PROTEIN ALBC-RELATED"/>
    <property type="match status" value="1"/>
</dbReference>
<protein>
    <submittedName>
        <fullName evidence="5">ABC transporter ATP-binding protein</fullName>
    </submittedName>
</protein>
<organism evidence="5 6">
    <name type="scientific">Lederbergia lenta</name>
    <name type="common">Bacillus lentus</name>
    <dbReference type="NCBI Taxonomy" id="1467"/>
    <lineage>
        <taxon>Bacteria</taxon>
        <taxon>Bacillati</taxon>
        <taxon>Bacillota</taxon>
        <taxon>Bacilli</taxon>
        <taxon>Bacillales</taxon>
        <taxon>Bacillaceae</taxon>
        <taxon>Lederbergia</taxon>
    </lineage>
</organism>
<dbReference type="CDD" id="cd03230">
    <property type="entry name" value="ABC_DR_subfamily_A"/>
    <property type="match status" value="1"/>
</dbReference>
<dbReference type="Proteomes" id="UP000249134">
    <property type="component" value="Chromosome 1"/>
</dbReference>
<dbReference type="EMBL" id="LS483476">
    <property type="protein sequence ID" value="SQI51600.1"/>
    <property type="molecule type" value="Genomic_DNA"/>
</dbReference>
<dbReference type="GO" id="GO:0016887">
    <property type="term" value="F:ATP hydrolysis activity"/>
    <property type="evidence" value="ECO:0007669"/>
    <property type="project" value="InterPro"/>
</dbReference>
<accession>A0A2X4W1W2</accession>
<keyword evidence="3 5" id="KW-0067">ATP-binding</keyword>
<dbReference type="STRING" id="1348624.GCA_001591545_02863"/>
<dbReference type="AlphaFoldDB" id="A0A2X4W1W2"/>
<dbReference type="SUPFAM" id="SSF52540">
    <property type="entry name" value="P-loop containing nucleoside triphosphate hydrolases"/>
    <property type="match status" value="1"/>
</dbReference>